<comment type="caution">
    <text evidence="2">The sequence shown here is derived from an EMBL/GenBank/DDBJ whole genome shotgun (WGS) entry which is preliminary data.</text>
</comment>
<feature type="signal peptide" evidence="1">
    <location>
        <begin position="1"/>
        <end position="25"/>
    </location>
</feature>
<evidence type="ECO:0000256" key="1">
    <source>
        <dbReference type="SAM" id="SignalP"/>
    </source>
</evidence>
<organism evidence="2">
    <name type="scientific">Paenibacillus sp. SYP-B3998</name>
    <dbReference type="NCBI Taxonomy" id="2678564"/>
    <lineage>
        <taxon>Bacteria</taxon>
        <taxon>Bacillati</taxon>
        <taxon>Bacillota</taxon>
        <taxon>Bacilli</taxon>
        <taxon>Bacillales</taxon>
        <taxon>Paenibacillaceae</taxon>
        <taxon>Paenibacillus</taxon>
    </lineage>
</organism>
<evidence type="ECO:0000313" key="2">
    <source>
        <dbReference type="EMBL" id="NEW09190.1"/>
    </source>
</evidence>
<dbReference type="EMBL" id="JAAIKC010000014">
    <property type="protein sequence ID" value="NEW09190.1"/>
    <property type="molecule type" value="Genomic_DNA"/>
</dbReference>
<evidence type="ECO:0008006" key="3">
    <source>
        <dbReference type="Google" id="ProtNLM"/>
    </source>
</evidence>
<feature type="chain" id="PRO_5038479753" description="DUF5050 domain-containing protein" evidence="1">
    <location>
        <begin position="26"/>
        <end position="471"/>
    </location>
</feature>
<sequence length="471" mass="52012">MRKNKIKAAATAVLGVALMFGLLVADSHSAEAARSSNTVDVQLPTFRVMMNNYNPIPQNESYPPIVYNDVTYIAMTWNNCQRLNLSIDWNGQTGLTIAPKTVGAPMYPNEAQAEHDNDIHATYEATIADYPITVNGKSIDNSKETYPILSFREITYFPLTWRFTHDEFQWMTDWSDTDGFTVLTGNKVFGISSITADMGNDLYIHTNVYGTLKLNKSLQGNVEAAAADSVDQARQHRTVGNVRSDPDAKHNQTRLDNGRLMLGDIELIVPDRTADVKPEDTVISAGSFRLVSVSLSSRDRNIADVYVVTGNRAELLDRNQPLYRKFANLDGSFWITTAAVSYDVHHTSWLEQHVWLIGKDGNIVSMNKQLGSNYLRILSVLSDGTLLVAASGDASDEQSPADIYRIGSDGKAVKMYESVKGGIYEDDSGEVYVLAYADNQITKLSSGKSVVLNEITMFQAAKGRPQPLNGD</sequence>
<dbReference type="RefSeq" id="WP_163952810.1">
    <property type="nucleotide sequence ID" value="NZ_JAAIKC010000014.1"/>
</dbReference>
<protein>
    <recommendedName>
        <fullName evidence="3">DUF5050 domain-containing protein</fullName>
    </recommendedName>
</protein>
<gene>
    <name evidence="2" type="ORF">GK047_24770</name>
</gene>
<accession>A0A6G4A4D4</accession>
<proteinExistence type="predicted"/>
<dbReference type="AlphaFoldDB" id="A0A6G4A4D4"/>
<reference evidence="2" key="1">
    <citation type="submission" date="2020-02" db="EMBL/GenBank/DDBJ databases">
        <authorList>
            <person name="Shen X.-R."/>
            <person name="Zhang Y.-X."/>
        </authorList>
    </citation>
    <scope>NUCLEOTIDE SEQUENCE</scope>
    <source>
        <strain evidence="2">SYP-B3998</strain>
    </source>
</reference>
<keyword evidence="1" id="KW-0732">Signal</keyword>
<name>A0A6G4A4D4_9BACL</name>